<evidence type="ECO:0000313" key="2">
    <source>
        <dbReference type="EMBL" id="WYJ94430.1"/>
    </source>
</evidence>
<dbReference type="InterPro" id="IPR023476">
    <property type="entry name" value="Pep_tRNA_hydro_II_dom_sf"/>
</dbReference>
<dbReference type="InterPro" id="IPR018988">
    <property type="entry name" value="DUF2000"/>
</dbReference>
<evidence type="ECO:0000313" key="3">
    <source>
        <dbReference type="Proteomes" id="UP000196151"/>
    </source>
</evidence>
<dbReference type="AlphaFoldDB" id="A0A200J1A3"/>
<organism evidence="1">
    <name type="scientific">Candidatus Enterococcus dunnyi</name>
    <dbReference type="NCBI Taxonomy" id="1834192"/>
    <lineage>
        <taxon>Bacteria</taxon>
        <taxon>Bacillati</taxon>
        <taxon>Bacillota</taxon>
        <taxon>Bacilli</taxon>
        <taxon>Lactobacillales</taxon>
        <taxon>Enterococcaceae</taxon>
        <taxon>Enterococcus</taxon>
    </lineage>
</organism>
<dbReference type="OrthoDB" id="1045582at2"/>
<reference evidence="2" key="2">
    <citation type="submission" date="2017-05" db="EMBL/GenBank/DDBJ databases">
        <authorList>
            <consortium name="The Broad Institute Genomics Platform"/>
            <consortium name="The Broad Institute Genomic Center for Infectious Diseases"/>
            <person name="Earl A."/>
            <person name="Manson A."/>
            <person name="Schwartman J."/>
            <person name="Gilmore M."/>
            <person name="Abouelleil A."/>
            <person name="Cao P."/>
            <person name="Chapman S."/>
            <person name="Cusick C."/>
            <person name="Shea T."/>
            <person name="Young S."/>
            <person name="Neafsey D."/>
            <person name="Nusbaum C."/>
            <person name="Birren B."/>
        </authorList>
    </citation>
    <scope>NUCLEOTIDE SEQUENCE</scope>
    <source>
        <strain evidence="2">9D6_DIV0238</strain>
    </source>
</reference>
<name>A0A200J1A3_9ENTE</name>
<dbReference type="Gene3D" id="3.40.1490.10">
    <property type="entry name" value="Bit1"/>
    <property type="match status" value="1"/>
</dbReference>
<evidence type="ECO:0008006" key="4">
    <source>
        <dbReference type="Google" id="ProtNLM"/>
    </source>
</evidence>
<dbReference type="PIRSF" id="PIRSF033736">
    <property type="entry name" value="UCP033763"/>
    <property type="match status" value="1"/>
</dbReference>
<keyword evidence="3" id="KW-1185">Reference proteome</keyword>
<evidence type="ECO:0000313" key="1">
    <source>
        <dbReference type="EMBL" id="OUZ30335.1"/>
    </source>
</evidence>
<gene>
    <name evidence="2" type="ORF">A5889_001943</name>
    <name evidence="1" type="ORF">A5889_002623</name>
</gene>
<reference evidence="1" key="1">
    <citation type="submission" date="2017-05" db="EMBL/GenBank/DDBJ databases">
        <title>The Genome Sequence of Enterococcus sp. 9D6_DIV0238.</title>
        <authorList>
            <consortium name="The Broad Institute Genomics Platform"/>
            <consortium name="The Broad Institute Genomic Center for Infectious Diseases"/>
            <person name="Earl A."/>
            <person name="Manson A."/>
            <person name="Schwartman J."/>
            <person name="Gilmore M."/>
            <person name="Abouelleil A."/>
            <person name="Cao P."/>
            <person name="Chapman S."/>
            <person name="Cusick C."/>
            <person name="Shea T."/>
            <person name="Young S."/>
            <person name="Neafsey D."/>
            <person name="Nusbaum C."/>
            <person name="Birren B."/>
        </authorList>
    </citation>
    <scope>NUCLEOTIDE SEQUENCE [LARGE SCALE GENOMIC DNA]</scope>
    <source>
        <strain evidence="1">9D6_DIV0238</strain>
    </source>
</reference>
<dbReference type="EMBL" id="CP147246">
    <property type="protein sequence ID" value="WYJ94430.1"/>
    <property type="molecule type" value="Genomic_DNA"/>
</dbReference>
<dbReference type="EMBL" id="NIBQ01000003">
    <property type="protein sequence ID" value="OUZ30335.1"/>
    <property type="molecule type" value="Genomic_DNA"/>
</dbReference>
<dbReference type="Pfam" id="PF09391">
    <property type="entry name" value="DUF2000"/>
    <property type="match status" value="1"/>
</dbReference>
<dbReference type="RefSeq" id="WP_087641716.1">
    <property type="nucleotide sequence ID" value="NZ_CP147246.1"/>
</dbReference>
<dbReference type="InterPro" id="IPR017021">
    <property type="entry name" value="UCP033763"/>
</dbReference>
<accession>A0A200J1A3</accession>
<protein>
    <recommendedName>
        <fullName evidence="4">DUF2000 domain-containing protein</fullName>
    </recommendedName>
</protein>
<dbReference type="SUPFAM" id="SSF102462">
    <property type="entry name" value="Peptidyl-tRNA hydrolase II"/>
    <property type="match status" value="1"/>
</dbReference>
<reference evidence="2" key="3">
    <citation type="submission" date="2024-03" db="EMBL/GenBank/DDBJ databases">
        <title>The Genome Sequence of Enterococcus sp. DIV0238c.</title>
        <authorList>
            <consortium name="The Broad Institute Genomics Platform"/>
            <consortium name="The Broad Institute Microbial Omics Core"/>
            <consortium name="The Broad Institute Genomic Center for Infectious Diseases"/>
            <person name="Earl A."/>
            <person name="Manson A."/>
            <person name="Gilmore M."/>
            <person name="Schwartman J."/>
            <person name="Shea T."/>
            <person name="Abouelleil A."/>
            <person name="Cao P."/>
            <person name="Chapman S."/>
            <person name="Cusick C."/>
            <person name="Young S."/>
            <person name="Neafsey D."/>
            <person name="Nusbaum C."/>
            <person name="Birren B."/>
        </authorList>
    </citation>
    <scope>NUCLEOTIDE SEQUENCE</scope>
    <source>
        <strain evidence="2">9D6_DIV0238</strain>
    </source>
</reference>
<proteinExistence type="predicted"/>
<dbReference type="Proteomes" id="UP000196151">
    <property type="component" value="Chromosome"/>
</dbReference>
<sequence length="139" mass="15122">MVPEQKCVMLIDEALPIGLIANTTAILGATLGKEFPAGIGSAVYDSNDQEHLGIVNYPIPILKSSEESLSTLRTVLNDERYSSLTVIGFSNIAQTCGSYELYTENMKNTAPEQIHYYGLCLHGSKKLVNKLTGSLSLLR</sequence>